<comment type="caution">
    <text evidence="3">The sequence shown here is derived from an EMBL/GenBank/DDBJ whole genome shotgun (WGS) entry which is preliminary data.</text>
</comment>
<reference evidence="3" key="1">
    <citation type="submission" date="2012-05" db="EMBL/GenBank/DDBJ databases">
        <authorList>
            <person name="McIlroy S."/>
        </authorList>
    </citation>
    <scope>NUCLEOTIDE SEQUENCE</scope>
    <source>
        <strain evidence="3">Ben110</strain>
    </source>
</reference>
<gene>
    <name evidence="3" type="ORF">BN11_3600008</name>
</gene>
<dbReference type="Gene3D" id="3.30.370.10">
    <property type="entry name" value="Barstar-like"/>
    <property type="match status" value="1"/>
</dbReference>
<dbReference type="EMBL" id="CAJA01000291">
    <property type="protein sequence ID" value="CCH73996.1"/>
    <property type="molecule type" value="Genomic_DNA"/>
</dbReference>
<dbReference type="OrthoDB" id="8859549at2"/>
<reference evidence="3" key="2">
    <citation type="journal article" date="2013" name="ISME J.">
        <title>A metabolic model for members of the genus Tetrasphaera involved in enhanced biological phosphorus removal.</title>
        <authorList>
            <person name="Kristiansen R."/>
            <person name="Nguyen H.T.T."/>
            <person name="Saunders A.M."/>
            <person name="Nielsen J.L."/>
            <person name="Wimmer R."/>
            <person name="Le V.Q."/>
            <person name="McIlroy S.J."/>
            <person name="Petrovski S."/>
            <person name="Seviour R.J."/>
            <person name="Calteau A."/>
            <person name="Nielsen K.L."/>
            <person name="Nielsen P.H."/>
        </authorList>
    </citation>
    <scope>NUCLEOTIDE SEQUENCE [LARGE SCALE GENOMIC DNA]</scope>
    <source>
        <strain evidence="3">Ben110</strain>
    </source>
</reference>
<evidence type="ECO:0000313" key="3">
    <source>
        <dbReference type="EMBL" id="CCH73996.1"/>
    </source>
</evidence>
<organism evidence="3 4">
    <name type="scientific">Nostocoides australiense Ben110</name>
    <dbReference type="NCBI Taxonomy" id="1193182"/>
    <lineage>
        <taxon>Bacteria</taxon>
        <taxon>Bacillati</taxon>
        <taxon>Actinomycetota</taxon>
        <taxon>Actinomycetes</taxon>
        <taxon>Micrococcales</taxon>
        <taxon>Intrasporangiaceae</taxon>
        <taxon>Nostocoides</taxon>
    </lineage>
</organism>
<name>W6JZ20_9MICO</name>
<protein>
    <recommendedName>
        <fullName evidence="2">Barstar (barnase inhibitor) domain-containing protein</fullName>
    </recommendedName>
</protein>
<dbReference type="STRING" id="1193182.BN11_3600008"/>
<dbReference type="InterPro" id="IPR035905">
    <property type="entry name" value="Barstar-like_sf"/>
</dbReference>
<evidence type="ECO:0000313" key="4">
    <source>
        <dbReference type="Proteomes" id="UP000035763"/>
    </source>
</evidence>
<keyword evidence="4" id="KW-1185">Reference proteome</keyword>
<dbReference type="AlphaFoldDB" id="W6JZ20"/>
<comment type="similarity">
    <text evidence="1">Belongs to the barstar family.</text>
</comment>
<accession>W6JZ20</accession>
<sequence>MTMSVNAVRRLGPDASIVAVMREEYAAGRAVSVVPAGVDKAESLRLFAEILDFPDYFGGNLDALYDCLRQVATDRPDDWALVWDAAGALRAGDPAAYDGIVGVLADVAADAGQLHVTVLDR</sequence>
<dbReference type="Proteomes" id="UP000035763">
    <property type="component" value="Unassembled WGS sequence"/>
</dbReference>
<dbReference type="SUPFAM" id="SSF52038">
    <property type="entry name" value="Barstar-related"/>
    <property type="match status" value="1"/>
</dbReference>
<proteinExistence type="inferred from homology"/>
<evidence type="ECO:0000259" key="2">
    <source>
        <dbReference type="Pfam" id="PF01337"/>
    </source>
</evidence>
<dbReference type="RefSeq" id="WP_083433840.1">
    <property type="nucleotide sequence ID" value="NZ_HG764815.1"/>
</dbReference>
<feature type="domain" description="Barstar (barnase inhibitor)" evidence="2">
    <location>
        <begin position="39"/>
        <end position="113"/>
    </location>
</feature>
<dbReference type="InterPro" id="IPR000468">
    <property type="entry name" value="Barstar"/>
</dbReference>
<evidence type="ECO:0000256" key="1">
    <source>
        <dbReference type="ARBA" id="ARBA00006845"/>
    </source>
</evidence>
<dbReference type="Pfam" id="PF01337">
    <property type="entry name" value="Barstar"/>
    <property type="match status" value="1"/>
</dbReference>